<feature type="compositionally biased region" description="Basic and acidic residues" evidence="1">
    <location>
        <begin position="175"/>
        <end position="187"/>
    </location>
</feature>
<feature type="compositionally biased region" description="Basic and acidic residues" evidence="1">
    <location>
        <begin position="75"/>
        <end position="110"/>
    </location>
</feature>
<feature type="region of interest" description="Disordered" evidence="1">
    <location>
        <begin position="1"/>
        <end position="110"/>
    </location>
</feature>
<dbReference type="InterPro" id="IPR039249">
    <property type="entry name" value="GPATCH11"/>
</dbReference>
<feature type="compositionally biased region" description="Basic and acidic residues" evidence="1">
    <location>
        <begin position="201"/>
        <end position="223"/>
    </location>
</feature>
<feature type="region of interest" description="Disordered" evidence="1">
    <location>
        <begin position="128"/>
        <end position="335"/>
    </location>
</feature>
<feature type="compositionally biased region" description="Basic and acidic residues" evidence="1">
    <location>
        <begin position="7"/>
        <end position="19"/>
    </location>
</feature>
<dbReference type="PANTHER" id="PTHR21032:SF0">
    <property type="entry name" value="G PATCH DOMAIN-CONTAINING PROTEIN 11"/>
    <property type="match status" value="1"/>
</dbReference>
<dbReference type="SMART" id="SM01173">
    <property type="entry name" value="DUF4187"/>
    <property type="match status" value="1"/>
</dbReference>
<feature type="compositionally biased region" description="Acidic residues" evidence="1">
    <location>
        <begin position="20"/>
        <end position="34"/>
    </location>
</feature>
<dbReference type="InterPro" id="IPR025239">
    <property type="entry name" value="DUF4187"/>
</dbReference>
<dbReference type="EMBL" id="JAKWBI020000039">
    <property type="protein sequence ID" value="KAJ2905048.1"/>
    <property type="molecule type" value="Genomic_DNA"/>
</dbReference>
<dbReference type="Pfam" id="PF13821">
    <property type="entry name" value="DUF4187"/>
    <property type="match status" value="1"/>
</dbReference>
<gene>
    <name evidence="3" type="ORF">MKZ38_006441</name>
</gene>
<organism evidence="3 4">
    <name type="scientific">Zalerion maritima</name>
    <dbReference type="NCBI Taxonomy" id="339359"/>
    <lineage>
        <taxon>Eukaryota</taxon>
        <taxon>Fungi</taxon>
        <taxon>Dikarya</taxon>
        <taxon>Ascomycota</taxon>
        <taxon>Pezizomycotina</taxon>
        <taxon>Sordariomycetes</taxon>
        <taxon>Lulworthiomycetidae</taxon>
        <taxon>Lulworthiales</taxon>
        <taxon>Lulworthiaceae</taxon>
        <taxon>Zalerion</taxon>
    </lineage>
</organism>
<feature type="domain" description="DUF4187" evidence="2">
    <location>
        <begin position="377"/>
        <end position="431"/>
    </location>
</feature>
<dbReference type="Proteomes" id="UP001201980">
    <property type="component" value="Unassembled WGS sequence"/>
</dbReference>
<dbReference type="GO" id="GO:0000776">
    <property type="term" value="C:kinetochore"/>
    <property type="evidence" value="ECO:0007669"/>
    <property type="project" value="TreeGrafter"/>
</dbReference>
<evidence type="ECO:0000259" key="2">
    <source>
        <dbReference type="SMART" id="SM01173"/>
    </source>
</evidence>
<feature type="compositionally biased region" description="Low complexity" evidence="1">
    <location>
        <begin position="228"/>
        <end position="237"/>
    </location>
</feature>
<name>A0AAD5WW92_9PEZI</name>
<dbReference type="PANTHER" id="PTHR21032">
    <property type="entry name" value="G PATCH DOMAIN-CONTAINING PROTEIN 11"/>
    <property type="match status" value="1"/>
</dbReference>
<sequence length="432" mass="48408">MASTTRHGFDDGKRKHPETSPEDIVEEEEEEEDYMTMTFPSSVGRGDNTYSSSSILSSNSKPAVETSLQRRARLKREGEMKGKFKSKAELAAVERERREEKLSKSLLEDPNVRKSKAFRMMQKMGFQLKEKADGDDDGDGGCEAAQHTAKVGTGDAAGGDGSKPPSGEDVVEAGKQGDKGEETEHTKSTRKPGLEPTAEPIRIRVKEDRSGIGHDTAQRKRLAEAMTASASASSPQPDAKKPKPADEGEFRHRVRREGERARSEKLVRAAQKVAEKFYDDDDEEDKNTSGGGNTSSKRSKQSLTSVPVLWRSLVKERQDEERQKRKQKELDASLSLTSRLPRFDKEEEYDRDDMQALGMDTTAFHPLNGELGDEDEDAELEEFNALDSSEKLIKLATFLRDKYKYCFWCKYRYTGDQEMKEACPGSTGEEHD</sequence>
<reference evidence="3" key="1">
    <citation type="submission" date="2022-07" db="EMBL/GenBank/DDBJ databases">
        <title>Draft genome sequence of Zalerion maritima ATCC 34329, a (micro)plastics degrading marine fungus.</title>
        <authorList>
            <person name="Paco A."/>
            <person name="Goncalves M.F.M."/>
            <person name="Rocha-Santos T.A.P."/>
            <person name="Alves A."/>
        </authorList>
    </citation>
    <scope>NUCLEOTIDE SEQUENCE</scope>
    <source>
        <strain evidence="3">ATCC 34329</strain>
    </source>
</reference>
<evidence type="ECO:0000313" key="3">
    <source>
        <dbReference type="EMBL" id="KAJ2905048.1"/>
    </source>
</evidence>
<keyword evidence="4" id="KW-1185">Reference proteome</keyword>
<feature type="compositionally biased region" description="Basic and acidic residues" evidence="1">
    <location>
        <begin position="313"/>
        <end position="331"/>
    </location>
</feature>
<proteinExistence type="predicted"/>
<accession>A0AAD5WW92</accession>
<evidence type="ECO:0000313" key="4">
    <source>
        <dbReference type="Proteomes" id="UP001201980"/>
    </source>
</evidence>
<comment type="caution">
    <text evidence="3">The sequence shown here is derived from an EMBL/GenBank/DDBJ whole genome shotgun (WGS) entry which is preliminary data.</text>
</comment>
<feature type="compositionally biased region" description="Low complexity" evidence="1">
    <location>
        <begin position="51"/>
        <end position="60"/>
    </location>
</feature>
<protein>
    <submittedName>
        <fullName evidence="3">G-patch domain-containing protein</fullName>
    </submittedName>
</protein>
<dbReference type="AlphaFoldDB" id="A0AAD5WW92"/>
<feature type="compositionally biased region" description="Basic and acidic residues" evidence="1">
    <location>
        <begin position="238"/>
        <end position="277"/>
    </location>
</feature>
<evidence type="ECO:0000256" key="1">
    <source>
        <dbReference type="SAM" id="MobiDB-lite"/>
    </source>
</evidence>